<accession>A0A3S5Y0G9</accession>
<dbReference type="PROSITE" id="PS51913">
    <property type="entry name" value="HTH_HARE"/>
    <property type="match status" value="1"/>
</dbReference>
<feature type="domain" description="HTH HARE-type" evidence="8">
    <location>
        <begin position="7"/>
        <end position="74"/>
    </location>
</feature>
<evidence type="ECO:0000256" key="1">
    <source>
        <dbReference type="ARBA" id="ARBA00009828"/>
    </source>
</evidence>
<dbReference type="Gene3D" id="1.10.10.1250">
    <property type="entry name" value="RNA polymerase, subunit delta, N-terminal domain"/>
    <property type="match status" value="1"/>
</dbReference>
<dbReference type="InterPro" id="IPR029757">
    <property type="entry name" value="RpoE"/>
</dbReference>
<evidence type="ECO:0000313" key="9">
    <source>
        <dbReference type="EMBL" id="ATQ35822.1"/>
    </source>
</evidence>
<comment type="similarity">
    <text evidence="1">Belongs to the RpoE family.</text>
</comment>
<dbReference type="Proteomes" id="UP000232226">
    <property type="component" value="Chromosome"/>
</dbReference>
<dbReference type="GO" id="GO:0006351">
    <property type="term" value="P:DNA-templated transcription"/>
    <property type="evidence" value="ECO:0007669"/>
    <property type="project" value="InterPro"/>
</dbReference>
<sequence length="141" mass="16439">MNRMESLSNIDLVYEVLKKRKNPMKLMAIWEAIKDKAINHKNDENEAIADLYSDLVLDVRFALSTKGEWALSDDSKIEDVKKKFDSKPIKKKTTETDDEIEGTLSEDDDDENPEVYDDLFVEEEEDDSTSIYYNEDEDENM</sequence>
<feature type="compositionally biased region" description="Acidic residues" evidence="7">
    <location>
        <begin position="96"/>
        <end position="141"/>
    </location>
</feature>
<feature type="region of interest" description="Disordered" evidence="7">
    <location>
        <begin position="88"/>
        <end position="141"/>
    </location>
</feature>
<evidence type="ECO:0000256" key="2">
    <source>
        <dbReference type="ARBA" id="ARBA00022478"/>
    </source>
</evidence>
<dbReference type="InterPro" id="IPR038087">
    <property type="entry name" value="RNAP_delta_N_dom_sf"/>
</dbReference>
<dbReference type="InterPro" id="IPR007759">
    <property type="entry name" value="Asxl_HARE-HTH"/>
</dbReference>
<dbReference type="AlphaFoldDB" id="A0A3S5Y0G9"/>
<evidence type="ECO:0000256" key="3">
    <source>
        <dbReference type="ARBA" id="ARBA00022679"/>
    </source>
</evidence>
<evidence type="ECO:0000256" key="7">
    <source>
        <dbReference type="SAM" id="MobiDB-lite"/>
    </source>
</evidence>
<evidence type="ECO:0000256" key="5">
    <source>
        <dbReference type="ARBA" id="ARBA00023163"/>
    </source>
</evidence>
<keyword evidence="3" id="KW-0808">Transferase</keyword>
<organism evidence="9 10">
    <name type="scientific">Mesoplasma entomophilum</name>
    <dbReference type="NCBI Taxonomy" id="2149"/>
    <lineage>
        <taxon>Bacteria</taxon>
        <taxon>Bacillati</taxon>
        <taxon>Mycoplasmatota</taxon>
        <taxon>Mollicutes</taxon>
        <taxon>Entomoplasmatales</taxon>
        <taxon>Entomoplasmataceae</taxon>
        <taxon>Mesoplasma</taxon>
    </lineage>
</organism>
<keyword evidence="5" id="KW-0804">Transcription</keyword>
<protein>
    <recommendedName>
        <fullName evidence="6">RNAP delta factor</fullName>
    </recommendedName>
</protein>
<dbReference type="NCBIfam" id="TIGR04567">
    <property type="entry name" value="RNAP_delt_lowGC"/>
    <property type="match status" value="1"/>
</dbReference>
<dbReference type="EMBL" id="CP024411">
    <property type="protein sequence ID" value="ATQ35822.1"/>
    <property type="molecule type" value="Genomic_DNA"/>
</dbReference>
<name>A0A3S5Y0G9_9MOLU</name>
<dbReference type="KEGG" id="ment:CS528_03610"/>
<keyword evidence="2 9" id="KW-0240">DNA-directed RNA polymerase</keyword>
<dbReference type="GO" id="GO:0006355">
    <property type="term" value="P:regulation of DNA-templated transcription"/>
    <property type="evidence" value="ECO:0007669"/>
    <property type="project" value="InterPro"/>
</dbReference>
<evidence type="ECO:0000313" key="10">
    <source>
        <dbReference type="Proteomes" id="UP000232226"/>
    </source>
</evidence>
<dbReference type="GO" id="GO:0016779">
    <property type="term" value="F:nucleotidyltransferase activity"/>
    <property type="evidence" value="ECO:0007669"/>
    <property type="project" value="UniProtKB-KW"/>
</dbReference>
<proteinExistence type="inferred from homology"/>
<keyword evidence="10" id="KW-1185">Reference proteome</keyword>
<reference evidence="9 10" key="1">
    <citation type="submission" date="2017-10" db="EMBL/GenBank/DDBJ databases">
        <title>Complete Genome Sequence of Mesoplasma entomophilum.</title>
        <authorList>
            <person name="Knight T.F."/>
            <person name="Citino T."/>
            <person name="Rubinstein R."/>
            <person name="Neuschaefer Z."/>
        </authorList>
    </citation>
    <scope>NUCLEOTIDE SEQUENCE [LARGE SCALE GENOMIC DNA]</scope>
    <source>
        <strain evidence="9 10">TAC</strain>
    </source>
</reference>
<keyword evidence="4" id="KW-0548">Nucleotidyltransferase</keyword>
<evidence type="ECO:0000256" key="6">
    <source>
        <dbReference type="ARBA" id="ARBA00031937"/>
    </source>
</evidence>
<evidence type="ECO:0000256" key="4">
    <source>
        <dbReference type="ARBA" id="ARBA00022695"/>
    </source>
</evidence>
<evidence type="ECO:0000259" key="8">
    <source>
        <dbReference type="PROSITE" id="PS51913"/>
    </source>
</evidence>
<gene>
    <name evidence="9" type="ORF">CS528_03610</name>
</gene>
<dbReference type="GO" id="GO:0000428">
    <property type="term" value="C:DNA-directed RNA polymerase complex"/>
    <property type="evidence" value="ECO:0007669"/>
    <property type="project" value="UniProtKB-KW"/>
</dbReference>